<dbReference type="Gene3D" id="3.30.30.10">
    <property type="entry name" value="Knottin, scorpion toxin-like"/>
    <property type="match status" value="1"/>
</dbReference>
<proteinExistence type="predicted"/>
<accession>A0AAV3P4W4</accession>
<reference evidence="1 2" key="1">
    <citation type="submission" date="2024-01" db="EMBL/GenBank/DDBJ databases">
        <title>The complete chloroplast genome sequence of Lithospermum erythrorhizon: insights into the phylogenetic relationship among Boraginaceae species and the maternal lineages of purple gromwells.</title>
        <authorList>
            <person name="Okada T."/>
            <person name="Watanabe K."/>
        </authorList>
    </citation>
    <scope>NUCLEOTIDE SEQUENCE [LARGE SCALE GENOMIC DNA]</scope>
</reference>
<gene>
    <name evidence="1" type="ORF">LIER_42853</name>
</gene>
<dbReference type="AlphaFoldDB" id="A0AAV3P4W4"/>
<protein>
    <submittedName>
        <fullName evidence="1">Uncharacterized protein</fullName>
    </submittedName>
</protein>
<name>A0AAV3P4W4_LITER</name>
<dbReference type="Proteomes" id="UP001454036">
    <property type="component" value="Unassembled WGS sequence"/>
</dbReference>
<dbReference type="InterPro" id="IPR036574">
    <property type="entry name" value="Scorpion_toxin-like_sf"/>
</dbReference>
<dbReference type="EMBL" id="BAABME010031325">
    <property type="protein sequence ID" value="GAA0145295.1"/>
    <property type="molecule type" value="Genomic_DNA"/>
</dbReference>
<organism evidence="1 2">
    <name type="scientific">Lithospermum erythrorhizon</name>
    <name type="common">Purple gromwell</name>
    <name type="synonym">Lithospermum officinale var. erythrorhizon</name>
    <dbReference type="NCBI Taxonomy" id="34254"/>
    <lineage>
        <taxon>Eukaryota</taxon>
        <taxon>Viridiplantae</taxon>
        <taxon>Streptophyta</taxon>
        <taxon>Embryophyta</taxon>
        <taxon>Tracheophyta</taxon>
        <taxon>Spermatophyta</taxon>
        <taxon>Magnoliopsida</taxon>
        <taxon>eudicotyledons</taxon>
        <taxon>Gunneridae</taxon>
        <taxon>Pentapetalae</taxon>
        <taxon>asterids</taxon>
        <taxon>lamiids</taxon>
        <taxon>Boraginales</taxon>
        <taxon>Boraginaceae</taxon>
        <taxon>Boraginoideae</taxon>
        <taxon>Lithospermeae</taxon>
        <taxon>Lithospermum</taxon>
    </lineage>
</organism>
<sequence length="73" mass="8194">MLTSGVSTRRYVGKAHKPCYWWHSTTYSGDCLYDGCKEHCKALEGADFGFCMLKAPRYRLATVLHSDACQLAS</sequence>
<evidence type="ECO:0000313" key="2">
    <source>
        <dbReference type="Proteomes" id="UP001454036"/>
    </source>
</evidence>
<comment type="caution">
    <text evidence="1">The sequence shown here is derived from an EMBL/GenBank/DDBJ whole genome shotgun (WGS) entry which is preliminary data.</text>
</comment>
<evidence type="ECO:0000313" key="1">
    <source>
        <dbReference type="EMBL" id="GAA0145295.1"/>
    </source>
</evidence>
<keyword evidence="2" id="KW-1185">Reference proteome</keyword>